<dbReference type="SUPFAM" id="SSF53850">
    <property type="entry name" value="Periplasmic binding protein-like II"/>
    <property type="match status" value="1"/>
</dbReference>
<protein>
    <submittedName>
        <fullName evidence="3">ABC transporter substrate-binding protein</fullName>
    </submittedName>
</protein>
<evidence type="ECO:0000256" key="1">
    <source>
        <dbReference type="ARBA" id="ARBA00022729"/>
    </source>
</evidence>
<evidence type="ECO:0000256" key="2">
    <source>
        <dbReference type="SAM" id="SignalP"/>
    </source>
</evidence>
<comment type="caution">
    <text evidence="3">The sequence shown here is derived from an EMBL/GenBank/DDBJ whole genome shotgun (WGS) entry which is preliminary data.</text>
</comment>
<dbReference type="AlphaFoldDB" id="A0A8K0V9G8"/>
<keyword evidence="4" id="KW-1185">Reference proteome</keyword>
<dbReference type="InterPro" id="IPR026045">
    <property type="entry name" value="Ferric-bd"/>
</dbReference>
<dbReference type="Gene3D" id="3.40.190.10">
    <property type="entry name" value="Periplasmic binding protein-like II"/>
    <property type="match status" value="2"/>
</dbReference>
<dbReference type="GO" id="GO:0030975">
    <property type="term" value="F:thiamine binding"/>
    <property type="evidence" value="ECO:0007669"/>
    <property type="project" value="TreeGrafter"/>
</dbReference>
<dbReference type="PANTHER" id="PTHR30006:SF2">
    <property type="entry name" value="ABC TRANSPORTER SUBSTRATE-BINDING PROTEIN"/>
    <property type="match status" value="1"/>
</dbReference>
<dbReference type="GO" id="GO:0015888">
    <property type="term" value="P:thiamine transport"/>
    <property type="evidence" value="ECO:0007669"/>
    <property type="project" value="TreeGrafter"/>
</dbReference>
<organism evidence="3 4">
    <name type="scientific">Szabonella alba</name>
    <dbReference type="NCBI Taxonomy" id="2804194"/>
    <lineage>
        <taxon>Bacteria</taxon>
        <taxon>Pseudomonadati</taxon>
        <taxon>Pseudomonadota</taxon>
        <taxon>Alphaproteobacteria</taxon>
        <taxon>Rhodobacterales</taxon>
        <taxon>Paracoccaceae</taxon>
        <taxon>Szabonella</taxon>
    </lineage>
</organism>
<dbReference type="GO" id="GO:0030288">
    <property type="term" value="C:outer membrane-bounded periplasmic space"/>
    <property type="evidence" value="ECO:0007669"/>
    <property type="project" value="TreeGrafter"/>
</dbReference>
<feature type="signal peptide" evidence="2">
    <location>
        <begin position="1"/>
        <end position="25"/>
    </location>
</feature>
<accession>A0A8K0V9G8</accession>
<dbReference type="RefSeq" id="WP_202687644.1">
    <property type="nucleotide sequence ID" value="NZ_JAESVN010000002.1"/>
</dbReference>
<dbReference type="Pfam" id="PF13343">
    <property type="entry name" value="SBP_bac_6"/>
    <property type="match status" value="1"/>
</dbReference>
<sequence length="341" mass="36472">MFGFSRKATVLAGAMVLGLAAPVSAQDKGQVNVVCVLAEWCDAMRAPFEAATGYRMEFLNLRSNEALVRIRAESSNPTFDAYFAGTGDPHFVAAREGLTEYHDSPLKSELLPDLVSAVDGAYLPIYANPIAFAVNPQVLEQAGAPMPASWRDLANPAYKGLMGMADPNSSGTAYVVIATLVQLFGEEEAFDLLAAMHQNMASYTRSGSGALGPVGQGELGIGVIFMSSIVREIQNGFPIEIVLPEEGTGYEISGVSLVKNGPNPEGGRAFIDYVLSKEAQDLGEPTGNPQPKANMNATLPEGAPEMSKVNIIDYDFVTYGDPDLQSRLIGRWTSEIFPVPR</sequence>
<feature type="chain" id="PRO_5035464965" evidence="2">
    <location>
        <begin position="26"/>
        <end position="341"/>
    </location>
</feature>
<dbReference type="EMBL" id="JAESVN010000002">
    <property type="protein sequence ID" value="MBL4916836.1"/>
    <property type="molecule type" value="Genomic_DNA"/>
</dbReference>
<evidence type="ECO:0000313" key="3">
    <source>
        <dbReference type="EMBL" id="MBL4916836.1"/>
    </source>
</evidence>
<dbReference type="PANTHER" id="PTHR30006">
    <property type="entry name" value="THIAMINE-BINDING PERIPLASMIC PROTEIN-RELATED"/>
    <property type="match status" value="1"/>
</dbReference>
<proteinExistence type="predicted"/>
<evidence type="ECO:0000313" key="4">
    <source>
        <dbReference type="Proteomes" id="UP000648908"/>
    </source>
</evidence>
<dbReference type="CDD" id="cd13544">
    <property type="entry name" value="PBP2_Fbp_like_1"/>
    <property type="match status" value="1"/>
</dbReference>
<name>A0A8K0V9G8_9RHOB</name>
<reference evidence="3" key="1">
    <citation type="submission" date="2021-01" db="EMBL/GenBank/DDBJ databases">
        <title>Tabrizicola alba sp. nov. a motile alkaliphilic bacterium isolated from a soda lake.</title>
        <authorList>
            <person name="Szuroczki S."/>
            <person name="Abbaszade G."/>
            <person name="Schumann P."/>
            <person name="Toth E."/>
        </authorList>
    </citation>
    <scope>NUCLEOTIDE SEQUENCE</scope>
    <source>
        <strain evidence="3">DMG-N-6</strain>
    </source>
</reference>
<keyword evidence="1 2" id="KW-0732">Signal</keyword>
<dbReference type="Proteomes" id="UP000648908">
    <property type="component" value="Unassembled WGS sequence"/>
</dbReference>
<gene>
    <name evidence="3" type="ORF">JL811_06330</name>
</gene>
<dbReference type="PIRSF" id="PIRSF002825">
    <property type="entry name" value="CfbpA"/>
    <property type="match status" value="1"/>
</dbReference>
<dbReference type="GO" id="GO:0030976">
    <property type="term" value="F:thiamine pyrophosphate binding"/>
    <property type="evidence" value="ECO:0007669"/>
    <property type="project" value="TreeGrafter"/>
</dbReference>